<evidence type="ECO:0000256" key="8">
    <source>
        <dbReference type="ARBA" id="ARBA00022741"/>
    </source>
</evidence>
<evidence type="ECO:0000256" key="5">
    <source>
        <dbReference type="ARBA" id="ARBA00022643"/>
    </source>
</evidence>
<dbReference type="SUPFAM" id="SSF82114">
    <property type="entry name" value="Riboflavin kinase-like"/>
    <property type="match status" value="1"/>
</dbReference>
<reference evidence="17 18" key="1">
    <citation type="submission" date="2018-10" db="EMBL/GenBank/DDBJ databases">
        <title>Genomic Encyclopedia of Type Strains, Phase IV (KMG-IV): sequencing the most valuable type-strain genomes for metagenomic binning, comparative biology and taxonomic classification.</title>
        <authorList>
            <person name="Goeker M."/>
        </authorList>
    </citation>
    <scope>NUCLEOTIDE SEQUENCE [LARGE SCALE GENOMIC DNA]</scope>
    <source>
        <strain evidence="17 18">DSM 22008</strain>
    </source>
</reference>
<dbReference type="UniPathway" id="UPA00276">
    <property type="reaction ID" value="UER00406"/>
</dbReference>
<comment type="function">
    <text evidence="1">Catalyzes the phosphorylation of riboflavin to FMN followed by the adenylation of FMN to FAD.</text>
</comment>
<dbReference type="EC" id="2.7.1.26" evidence="15"/>
<evidence type="ECO:0000256" key="3">
    <source>
        <dbReference type="ARBA" id="ARBA00005201"/>
    </source>
</evidence>
<evidence type="ECO:0000256" key="14">
    <source>
        <dbReference type="ARBA" id="ARBA00049494"/>
    </source>
</evidence>
<comment type="similarity">
    <text evidence="15">Belongs to the ribF family.</text>
</comment>
<sequence length="313" mass="34842">MKTLTSYSGLKASDKGAVLALGNFDGLHRGHQAVIATAKSIAKDLKAPLGIGLFRPHPFRFFKPEAPPFRLMSPTIRAEIMAELGVEHLYEIPFTAELRDLEDTEFVEQVLHEGLGIRHVVVGEDYGFGKNRCGNVESLKRLCAARNIGVTAMPPVGLHQLYGKYGSTEIRKALQSGDVFHAHHMLSRPWTVDGTVQKGQQRGRTINFPTANLEFGDLVRPKFGVYCVDVQIDGETERRPAVANTGNRPTVGGEDARLEVHILDFDRDLYGQRITVRFRSFIRAEKKFESFEALKTQIEKDAQGARAVFGLKL</sequence>
<keyword evidence="6 15" id="KW-0808">Transferase</keyword>
<evidence type="ECO:0000256" key="4">
    <source>
        <dbReference type="ARBA" id="ARBA00022630"/>
    </source>
</evidence>
<accession>A0A420WEY9</accession>
<dbReference type="Gene3D" id="3.40.50.620">
    <property type="entry name" value="HUPs"/>
    <property type="match status" value="1"/>
</dbReference>
<evidence type="ECO:0000259" key="16">
    <source>
        <dbReference type="SMART" id="SM00904"/>
    </source>
</evidence>
<comment type="catalytic activity">
    <reaction evidence="14 15">
        <text>FMN + ATP + H(+) = FAD + diphosphate</text>
        <dbReference type="Rhea" id="RHEA:17237"/>
        <dbReference type="ChEBI" id="CHEBI:15378"/>
        <dbReference type="ChEBI" id="CHEBI:30616"/>
        <dbReference type="ChEBI" id="CHEBI:33019"/>
        <dbReference type="ChEBI" id="CHEBI:57692"/>
        <dbReference type="ChEBI" id="CHEBI:58210"/>
        <dbReference type="EC" id="2.7.7.2"/>
    </reaction>
</comment>
<dbReference type="FunCoup" id="A0A420WEY9">
    <property type="interactions" value="385"/>
</dbReference>
<keyword evidence="5 15" id="KW-0288">FMN</keyword>
<dbReference type="PANTHER" id="PTHR22749">
    <property type="entry name" value="RIBOFLAVIN KINASE/FMN ADENYLYLTRANSFERASE"/>
    <property type="match status" value="1"/>
</dbReference>
<dbReference type="NCBIfam" id="NF004160">
    <property type="entry name" value="PRK05627.1-3"/>
    <property type="match status" value="1"/>
</dbReference>
<evidence type="ECO:0000256" key="10">
    <source>
        <dbReference type="ARBA" id="ARBA00022827"/>
    </source>
</evidence>
<gene>
    <name evidence="17" type="ORF">DES40_2344</name>
</gene>
<dbReference type="InterPro" id="IPR023465">
    <property type="entry name" value="Riboflavin_kinase_dom_sf"/>
</dbReference>
<dbReference type="UniPathway" id="UPA00277">
    <property type="reaction ID" value="UER00407"/>
</dbReference>
<dbReference type="GO" id="GO:0009231">
    <property type="term" value="P:riboflavin biosynthetic process"/>
    <property type="evidence" value="ECO:0007669"/>
    <property type="project" value="InterPro"/>
</dbReference>
<comment type="catalytic activity">
    <reaction evidence="13 15">
        <text>riboflavin + ATP = FMN + ADP + H(+)</text>
        <dbReference type="Rhea" id="RHEA:14357"/>
        <dbReference type="ChEBI" id="CHEBI:15378"/>
        <dbReference type="ChEBI" id="CHEBI:30616"/>
        <dbReference type="ChEBI" id="CHEBI:57986"/>
        <dbReference type="ChEBI" id="CHEBI:58210"/>
        <dbReference type="ChEBI" id="CHEBI:456216"/>
        <dbReference type="EC" id="2.7.1.26"/>
    </reaction>
</comment>
<dbReference type="Proteomes" id="UP000282211">
    <property type="component" value="Unassembled WGS sequence"/>
</dbReference>
<dbReference type="Pfam" id="PF01687">
    <property type="entry name" value="Flavokinase"/>
    <property type="match status" value="1"/>
</dbReference>
<dbReference type="OrthoDB" id="9803667at2"/>
<keyword evidence="9 15" id="KW-0418">Kinase</keyword>
<keyword evidence="10 15" id="KW-0274">FAD</keyword>
<dbReference type="InterPro" id="IPR015864">
    <property type="entry name" value="FAD_synthase"/>
</dbReference>
<dbReference type="InterPro" id="IPR002606">
    <property type="entry name" value="Riboflavin_kinase_bac"/>
</dbReference>
<organism evidence="17 18">
    <name type="scientific">Litorimonas taeanensis</name>
    <dbReference type="NCBI Taxonomy" id="568099"/>
    <lineage>
        <taxon>Bacteria</taxon>
        <taxon>Pseudomonadati</taxon>
        <taxon>Pseudomonadota</taxon>
        <taxon>Alphaproteobacteria</taxon>
        <taxon>Maricaulales</taxon>
        <taxon>Robiginitomaculaceae</taxon>
    </lineage>
</organism>
<evidence type="ECO:0000256" key="11">
    <source>
        <dbReference type="ARBA" id="ARBA00022840"/>
    </source>
</evidence>
<dbReference type="RefSeq" id="WP_121102357.1">
    <property type="nucleotide sequence ID" value="NZ_RBII01000002.1"/>
</dbReference>
<dbReference type="EMBL" id="RBII01000002">
    <property type="protein sequence ID" value="RKQ69543.1"/>
    <property type="molecule type" value="Genomic_DNA"/>
</dbReference>
<evidence type="ECO:0000313" key="18">
    <source>
        <dbReference type="Proteomes" id="UP000282211"/>
    </source>
</evidence>
<dbReference type="EC" id="2.7.7.2" evidence="15"/>
<dbReference type="GO" id="GO:0009398">
    <property type="term" value="P:FMN biosynthetic process"/>
    <property type="evidence" value="ECO:0007669"/>
    <property type="project" value="UniProtKB-UniRule"/>
</dbReference>
<dbReference type="InterPro" id="IPR015865">
    <property type="entry name" value="Riboflavin_kinase_bac/euk"/>
</dbReference>
<comment type="pathway">
    <text evidence="3 15">Cofactor biosynthesis; FMN biosynthesis; FMN from riboflavin (ATP route): step 1/1.</text>
</comment>
<dbReference type="Pfam" id="PF06574">
    <property type="entry name" value="FAD_syn"/>
    <property type="match status" value="1"/>
</dbReference>
<comment type="pathway">
    <text evidence="2 15">Cofactor biosynthesis; FAD biosynthesis; FAD from FMN: step 1/1.</text>
</comment>
<dbReference type="GO" id="GO:0005524">
    <property type="term" value="F:ATP binding"/>
    <property type="evidence" value="ECO:0007669"/>
    <property type="project" value="UniProtKB-UniRule"/>
</dbReference>
<evidence type="ECO:0000256" key="13">
    <source>
        <dbReference type="ARBA" id="ARBA00047880"/>
    </source>
</evidence>
<dbReference type="CDD" id="cd02064">
    <property type="entry name" value="FAD_synthetase_N"/>
    <property type="match status" value="1"/>
</dbReference>
<evidence type="ECO:0000256" key="1">
    <source>
        <dbReference type="ARBA" id="ARBA00002121"/>
    </source>
</evidence>
<keyword evidence="8 15" id="KW-0547">Nucleotide-binding</keyword>
<keyword evidence="18" id="KW-1185">Reference proteome</keyword>
<dbReference type="AlphaFoldDB" id="A0A420WEY9"/>
<dbReference type="Gene3D" id="2.40.30.30">
    <property type="entry name" value="Riboflavin kinase-like"/>
    <property type="match status" value="1"/>
</dbReference>
<name>A0A420WEY9_9PROT</name>
<evidence type="ECO:0000256" key="15">
    <source>
        <dbReference type="PIRNR" id="PIRNR004491"/>
    </source>
</evidence>
<keyword evidence="7 15" id="KW-0548">Nucleotidyltransferase</keyword>
<evidence type="ECO:0000256" key="2">
    <source>
        <dbReference type="ARBA" id="ARBA00004726"/>
    </source>
</evidence>
<proteinExistence type="inferred from homology"/>
<dbReference type="GO" id="GO:0008531">
    <property type="term" value="F:riboflavin kinase activity"/>
    <property type="evidence" value="ECO:0007669"/>
    <property type="project" value="UniProtKB-UniRule"/>
</dbReference>
<evidence type="ECO:0000256" key="9">
    <source>
        <dbReference type="ARBA" id="ARBA00022777"/>
    </source>
</evidence>
<dbReference type="InterPro" id="IPR023468">
    <property type="entry name" value="Riboflavin_kinase"/>
</dbReference>
<dbReference type="SUPFAM" id="SSF52374">
    <property type="entry name" value="Nucleotidylyl transferase"/>
    <property type="match status" value="1"/>
</dbReference>
<keyword evidence="4 15" id="KW-0285">Flavoprotein</keyword>
<comment type="caution">
    <text evidence="17">The sequence shown here is derived from an EMBL/GenBank/DDBJ whole genome shotgun (WGS) entry which is preliminary data.</text>
</comment>
<evidence type="ECO:0000256" key="7">
    <source>
        <dbReference type="ARBA" id="ARBA00022695"/>
    </source>
</evidence>
<dbReference type="InterPro" id="IPR014729">
    <property type="entry name" value="Rossmann-like_a/b/a_fold"/>
</dbReference>
<dbReference type="FunFam" id="3.40.50.620:FF:000021">
    <property type="entry name" value="Riboflavin biosynthesis protein"/>
    <property type="match status" value="1"/>
</dbReference>
<dbReference type="InParanoid" id="A0A420WEY9"/>
<evidence type="ECO:0000256" key="6">
    <source>
        <dbReference type="ARBA" id="ARBA00022679"/>
    </source>
</evidence>
<evidence type="ECO:0000256" key="12">
    <source>
        <dbReference type="ARBA" id="ARBA00023268"/>
    </source>
</evidence>
<keyword evidence="11 15" id="KW-0067">ATP-binding</keyword>
<dbReference type="SMART" id="SM00904">
    <property type="entry name" value="Flavokinase"/>
    <property type="match status" value="1"/>
</dbReference>
<dbReference type="PIRSF" id="PIRSF004491">
    <property type="entry name" value="FAD_Synth"/>
    <property type="match status" value="1"/>
</dbReference>
<dbReference type="NCBIfam" id="TIGR00083">
    <property type="entry name" value="ribF"/>
    <property type="match status" value="1"/>
</dbReference>
<dbReference type="GO" id="GO:0003919">
    <property type="term" value="F:FMN adenylyltransferase activity"/>
    <property type="evidence" value="ECO:0007669"/>
    <property type="project" value="UniProtKB-UniRule"/>
</dbReference>
<evidence type="ECO:0000313" key="17">
    <source>
        <dbReference type="EMBL" id="RKQ69543.1"/>
    </source>
</evidence>
<dbReference type="GO" id="GO:0006747">
    <property type="term" value="P:FAD biosynthetic process"/>
    <property type="evidence" value="ECO:0007669"/>
    <property type="project" value="UniProtKB-UniRule"/>
</dbReference>
<protein>
    <recommendedName>
        <fullName evidence="15">Riboflavin biosynthesis protein</fullName>
    </recommendedName>
    <domain>
        <recommendedName>
            <fullName evidence="15">Riboflavin kinase</fullName>
            <ecNumber evidence="15">2.7.1.26</ecNumber>
        </recommendedName>
        <alternativeName>
            <fullName evidence="15">Flavokinase</fullName>
        </alternativeName>
    </domain>
    <domain>
        <recommendedName>
            <fullName evidence="15">FMN adenylyltransferase</fullName>
            <ecNumber evidence="15">2.7.7.2</ecNumber>
        </recommendedName>
        <alternativeName>
            <fullName evidence="15">FAD pyrophosphorylase</fullName>
        </alternativeName>
        <alternativeName>
            <fullName evidence="15">FAD synthase</fullName>
        </alternativeName>
    </domain>
</protein>
<keyword evidence="12" id="KW-0511">Multifunctional enzyme</keyword>
<dbReference type="PANTHER" id="PTHR22749:SF6">
    <property type="entry name" value="RIBOFLAVIN KINASE"/>
    <property type="match status" value="1"/>
</dbReference>
<feature type="domain" description="Riboflavin kinase" evidence="16">
    <location>
        <begin position="185"/>
        <end position="310"/>
    </location>
</feature>